<dbReference type="OrthoDB" id="680854at2759"/>
<dbReference type="PANTHER" id="PTHR36023:SF1">
    <property type="entry name" value="PROTEIN AUXIN-REGULATED GENE INVOLVED IN ORGAN SIZE"/>
    <property type="match status" value="1"/>
</dbReference>
<dbReference type="eggNOG" id="ENOG502T0VK">
    <property type="taxonomic scope" value="Eukaryota"/>
</dbReference>
<dbReference type="GO" id="GO:0005634">
    <property type="term" value="C:nucleus"/>
    <property type="evidence" value="ECO:0007669"/>
    <property type="project" value="UniProtKB-SubCell"/>
</dbReference>
<evidence type="ECO:0000313" key="17">
    <source>
        <dbReference type="Proteomes" id="UP000008810"/>
    </source>
</evidence>
<feature type="region of interest" description="Disordered" evidence="13">
    <location>
        <begin position="1"/>
        <end position="59"/>
    </location>
</feature>
<evidence type="ECO:0000313" key="16">
    <source>
        <dbReference type="EnsemblPlants" id="KQJ82821"/>
    </source>
</evidence>
<evidence type="ECO:0000256" key="2">
    <source>
        <dbReference type="ARBA" id="ARBA00004141"/>
    </source>
</evidence>
<evidence type="ECO:0000256" key="12">
    <source>
        <dbReference type="ARBA" id="ARBA00023242"/>
    </source>
</evidence>
<dbReference type="STRING" id="15368.I1IY50"/>
<keyword evidence="6" id="KW-0217">Developmental protein</keyword>
<reference evidence="15 16" key="1">
    <citation type="journal article" date="2010" name="Nature">
        <title>Genome sequencing and analysis of the model grass Brachypodium distachyon.</title>
        <authorList>
            <consortium name="International Brachypodium Initiative"/>
        </authorList>
    </citation>
    <scope>NUCLEOTIDE SEQUENCE [LARGE SCALE GENOMIC DNA]</scope>
    <source>
        <strain evidence="15">Bd21</strain>
        <strain evidence="16">cv. Bd21</strain>
    </source>
</reference>
<dbReference type="EnsemblPlants" id="KQJ82821">
    <property type="protein sequence ID" value="KQJ82821"/>
    <property type="gene ID" value="BRADI_5g11190v3"/>
</dbReference>
<sequence>MLHMLFSPTNESLESEDIQELIKSSPKCEASTSANDMESGRGARSTSSSPPLIPGGRSDQRVWYRGEEDPTSCSGSCSFFAKYFSVESFLLLMLVTASLLILPLVLPPLPPPPSMLMLVPVAMLLLLLVMAFMPMSGGGRGATGPAYL</sequence>
<dbReference type="AlphaFoldDB" id="I1IY50"/>
<comment type="subcellular location">
    <subcellularLocation>
        <location evidence="4">Cytoplasm</location>
    </subcellularLocation>
    <subcellularLocation>
        <location evidence="3">Endoplasmic reticulum</location>
    </subcellularLocation>
    <subcellularLocation>
        <location evidence="2">Membrane</location>
        <topology evidence="2">Multi-pass membrane protein</topology>
    </subcellularLocation>
    <subcellularLocation>
        <location evidence="1">Nucleus</location>
    </subcellularLocation>
</comment>
<keyword evidence="12" id="KW-0539">Nucleus</keyword>
<dbReference type="OMA" id="WYRGEED"/>
<proteinExistence type="inferred from homology"/>
<dbReference type="Gramene" id="KQJ82821">
    <property type="protein sequence ID" value="KQJ82821"/>
    <property type="gene ID" value="BRADI_5g11190v3"/>
</dbReference>
<gene>
    <name evidence="16" type="primary">LOC106865579</name>
    <name evidence="15" type="ORF">BRADI_5g11190v3</name>
</gene>
<evidence type="ECO:0000256" key="11">
    <source>
        <dbReference type="ARBA" id="ARBA00023136"/>
    </source>
</evidence>
<reference evidence="15" key="2">
    <citation type="submission" date="2017-06" db="EMBL/GenBank/DDBJ databases">
        <title>WGS assembly of Brachypodium distachyon.</title>
        <authorList>
            <consortium name="The International Brachypodium Initiative"/>
            <person name="Lucas S."/>
            <person name="Harmon-Smith M."/>
            <person name="Lail K."/>
            <person name="Tice H."/>
            <person name="Grimwood J."/>
            <person name="Bruce D."/>
            <person name="Barry K."/>
            <person name="Shu S."/>
            <person name="Lindquist E."/>
            <person name="Wang M."/>
            <person name="Pitluck S."/>
            <person name="Vogel J.P."/>
            <person name="Garvin D.F."/>
            <person name="Mockler T.C."/>
            <person name="Schmutz J."/>
            <person name="Rokhsar D."/>
            <person name="Bevan M.W."/>
        </authorList>
    </citation>
    <scope>NUCLEOTIDE SEQUENCE</scope>
    <source>
        <strain evidence="15">Bd21</strain>
    </source>
</reference>
<dbReference type="GO" id="GO:0005783">
    <property type="term" value="C:endoplasmic reticulum"/>
    <property type="evidence" value="ECO:0007669"/>
    <property type="project" value="UniProtKB-SubCell"/>
</dbReference>
<evidence type="ECO:0000256" key="9">
    <source>
        <dbReference type="ARBA" id="ARBA00022824"/>
    </source>
</evidence>
<evidence type="ECO:0000256" key="7">
    <source>
        <dbReference type="ARBA" id="ARBA00022490"/>
    </source>
</evidence>
<keyword evidence="9" id="KW-0256">Endoplasmic reticulum</keyword>
<evidence type="ECO:0000313" key="15">
    <source>
        <dbReference type="EMBL" id="KQJ82821.1"/>
    </source>
</evidence>
<keyword evidence="7" id="KW-0963">Cytoplasm</keyword>
<feature type="transmembrane region" description="Helical" evidence="14">
    <location>
        <begin position="115"/>
        <end position="133"/>
    </location>
</feature>
<evidence type="ECO:0000256" key="4">
    <source>
        <dbReference type="ARBA" id="ARBA00004496"/>
    </source>
</evidence>
<dbReference type="GO" id="GO:0009725">
    <property type="term" value="P:response to hormone"/>
    <property type="evidence" value="ECO:0007669"/>
    <property type="project" value="UniProtKB-ARBA"/>
</dbReference>
<feature type="transmembrane region" description="Helical" evidence="14">
    <location>
        <begin position="89"/>
        <end position="109"/>
    </location>
</feature>
<evidence type="ECO:0000256" key="6">
    <source>
        <dbReference type="ARBA" id="ARBA00022473"/>
    </source>
</evidence>
<name>I1IY50_BRADI</name>
<evidence type="ECO:0000256" key="10">
    <source>
        <dbReference type="ARBA" id="ARBA00022989"/>
    </source>
</evidence>
<comment type="similarity">
    <text evidence="5">Belongs to the plant organ size related (OSR) protein family.</text>
</comment>
<dbReference type="GO" id="GO:0046622">
    <property type="term" value="P:positive regulation of organ growth"/>
    <property type="evidence" value="ECO:0007669"/>
    <property type="project" value="InterPro"/>
</dbReference>
<accession>I1IY50</accession>
<evidence type="ECO:0000256" key="13">
    <source>
        <dbReference type="SAM" id="MobiDB-lite"/>
    </source>
</evidence>
<dbReference type="GO" id="GO:0016020">
    <property type="term" value="C:membrane"/>
    <property type="evidence" value="ECO:0007669"/>
    <property type="project" value="UniProtKB-SubCell"/>
</dbReference>
<evidence type="ECO:0000256" key="14">
    <source>
        <dbReference type="SAM" id="Phobius"/>
    </source>
</evidence>
<evidence type="ECO:0000256" key="5">
    <source>
        <dbReference type="ARBA" id="ARBA00006891"/>
    </source>
</evidence>
<dbReference type="PANTHER" id="PTHR36023">
    <property type="entry name" value="ARGOS-LIKE PROTEIN"/>
    <property type="match status" value="1"/>
</dbReference>
<keyword evidence="11 14" id="KW-0472">Membrane</keyword>
<dbReference type="GeneID" id="106865579"/>
<keyword evidence="8 14" id="KW-0812">Transmembrane</keyword>
<evidence type="ECO:0000256" key="1">
    <source>
        <dbReference type="ARBA" id="ARBA00004123"/>
    </source>
</evidence>
<organism evidence="15">
    <name type="scientific">Brachypodium distachyon</name>
    <name type="common">Purple false brome</name>
    <name type="synonym">Trachynia distachya</name>
    <dbReference type="NCBI Taxonomy" id="15368"/>
    <lineage>
        <taxon>Eukaryota</taxon>
        <taxon>Viridiplantae</taxon>
        <taxon>Streptophyta</taxon>
        <taxon>Embryophyta</taxon>
        <taxon>Tracheophyta</taxon>
        <taxon>Spermatophyta</taxon>
        <taxon>Magnoliopsida</taxon>
        <taxon>Liliopsida</taxon>
        <taxon>Poales</taxon>
        <taxon>Poaceae</taxon>
        <taxon>BOP clade</taxon>
        <taxon>Pooideae</taxon>
        <taxon>Stipodae</taxon>
        <taxon>Brachypodieae</taxon>
        <taxon>Brachypodium</taxon>
    </lineage>
</organism>
<reference evidence="16" key="3">
    <citation type="submission" date="2018-08" db="UniProtKB">
        <authorList>
            <consortium name="EnsemblPlants"/>
        </authorList>
    </citation>
    <scope>IDENTIFICATION</scope>
    <source>
        <strain evidence="16">cv. Bd21</strain>
    </source>
</reference>
<evidence type="ECO:0000256" key="3">
    <source>
        <dbReference type="ARBA" id="ARBA00004240"/>
    </source>
</evidence>
<protein>
    <submittedName>
        <fullName evidence="15 16">Uncharacterized protein</fullName>
    </submittedName>
</protein>
<dbReference type="RefSeq" id="XP_024311284.1">
    <property type="nucleotide sequence ID" value="XM_024455516.1"/>
</dbReference>
<dbReference type="EMBL" id="CM000884">
    <property type="protein sequence ID" value="KQJ82821.1"/>
    <property type="molecule type" value="Genomic_DNA"/>
</dbReference>
<evidence type="ECO:0000256" key="8">
    <source>
        <dbReference type="ARBA" id="ARBA00022692"/>
    </source>
</evidence>
<dbReference type="HOGENOM" id="CLU_129551_0_0_1"/>
<dbReference type="Proteomes" id="UP000008810">
    <property type="component" value="Chromosome 5"/>
</dbReference>
<keyword evidence="17" id="KW-1185">Reference proteome</keyword>
<keyword evidence="10 14" id="KW-1133">Transmembrane helix</keyword>
<dbReference type="InterPro" id="IPR037468">
    <property type="entry name" value="ARGOS/ARL/OSR1"/>
</dbReference>